<dbReference type="GO" id="GO:0000976">
    <property type="term" value="F:transcription cis-regulatory region binding"/>
    <property type="evidence" value="ECO:0007669"/>
    <property type="project" value="TreeGrafter"/>
</dbReference>
<dbReference type="PANTHER" id="PTHR47894">
    <property type="entry name" value="HTH-TYPE TRANSCRIPTIONAL REGULATOR GADX"/>
    <property type="match status" value="1"/>
</dbReference>
<dbReference type="PROSITE" id="PS01124">
    <property type="entry name" value="HTH_ARAC_FAMILY_2"/>
    <property type="match status" value="1"/>
</dbReference>
<dbReference type="InterPro" id="IPR032687">
    <property type="entry name" value="AraC-type_N"/>
</dbReference>
<dbReference type="InterPro" id="IPR018060">
    <property type="entry name" value="HTH_AraC"/>
</dbReference>
<proteinExistence type="predicted"/>
<dbReference type="RefSeq" id="WP_095638590.1">
    <property type="nucleotide sequence ID" value="NZ_NSJZ01000001.1"/>
</dbReference>
<dbReference type="GO" id="GO:0003700">
    <property type="term" value="F:DNA-binding transcription factor activity"/>
    <property type="evidence" value="ECO:0007669"/>
    <property type="project" value="InterPro"/>
</dbReference>
<keyword evidence="6" id="KW-1185">Reference proteome</keyword>
<dbReference type="Pfam" id="PF12625">
    <property type="entry name" value="Arabinose_bd"/>
    <property type="match status" value="1"/>
</dbReference>
<keyword evidence="1" id="KW-0805">Transcription regulation</keyword>
<evidence type="ECO:0000259" key="4">
    <source>
        <dbReference type="PROSITE" id="PS01124"/>
    </source>
</evidence>
<keyword evidence="3" id="KW-0804">Transcription</keyword>
<dbReference type="AlphaFoldDB" id="A0A2A2GMZ2"/>
<dbReference type="Pfam" id="PF12833">
    <property type="entry name" value="HTH_18"/>
    <property type="match status" value="1"/>
</dbReference>
<organism evidence="5 6">
    <name type="scientific">Paracoccus salipaludis</name>
    <dbReference type="NCBI Taxonomy" id="2032623"/>
    <lineage>
        <taxon>Bacteria</taxon>
        <taxon>Pseudomonadati</taxon>
        <taxon>Pseudomonadota</taxon>
        <taxon>Alphaproteobacteria</taxon>
        <taxon>Rhodobacterales</taxon>
        <taxon>Paracoccaceae</taxon>
        <taxon>Paracoccus</taxon>
    </lineage>
</organism>
<evidence type="ECO:0000256" key="2">
    <source>
        <dbReference type="ARBA" id="ARBA00023125"/>
    </source>
</evidence>
<protein>
    <submittedName>
        <fullName evidence="5">Fis family transcriptional regulator</fullName>
    </submittedName>
</protein>
<dbReference type="InterPro" id="IPR020449">
    <property type="entry name" value="Tscrpt_reg_AraC-type_HTH"/>
</dbReference>
<evidence type="ECO:0000256" key="1">
    <source>
        <dbReference type="ARBA" id="ARBA00023015"/>
    </source>
</evidence>
<evidence type="ECO:0000313" key="6">
    <source>
        <dbReference type="Proteomes" id="UP000218023"/>
    </source>
</evidence>
<accession>A0A2A2GMZ2</accession>
<dbReference type="SMART" id="SM00342">
    <property type="entry name" value="HTH_ARAC"/>
    <property type="match status" value="1"/>
</dbReference>
<feature type="domain" description="HTH araC/xylS-type" evidence="4">
    <location>
        <begin position="220"/>
        <end position="318"/>
    </location>
</feature>
<reference evidence="5 6" key="1">
    <citation type="submission" date="2017-09" db="EMBL/GenBank/DDBJ databases">
        <title>Paracoccus alkalisoli sp. nov., isolated from saline alkaline soil.</title>
        <authorList>
            <person name="Dong X."/>
            <person name="Zhang G."/>
        </authorList>
    </citation>
    <scope>NUCLEOTIDE SEQUENCE [LARGE SCALE GENOMIC DNA]</scope>
    <source>
        <strain evidence="5 6">WN007</strain>
    </source>
</reference>
<dbReference type="InterPro" id="IPR009057">
    <property type="entry name" value="Homeodomain-like_sf"/>
</dbReference>
<keyword evidence="2" id="KW-0238">DNA-binding</keyword>
<dbReference type="Gene3D" id="1.10.10.60">
    <property type="entry name" value="Homeodomain-like"/>
    <property type="match status" value="1"/>
</dbReference>
<dbReference type="OrthoDB" id="9805730at2"/>
<gene>
    <name evidence="5" type="ORF">CK240_01690</name>
</gene>
<dbReference type="EMBL" id="NSJZ01000001">
    <property type="protein sequence ID" value="PAU98871.1"/>
    <property type="molecule type" value="Genomic_DNA"/>
</dbReference>
<comment type="caution">
    <text evidence="5">The sequence shown here is derived from an EMBL/GenBank/DDBJ whole genome shotgun (WGS) entry which is preliminary data.</text>
</comment>
<evidence type="ECO:0000256" key="3">
    <source>
        <dbReference type="ARBA" id="ARBA00023163"/>
    </source>
</evidence>
<dbReference type="GO" id="GO:0005829">
    <property type="term" value="C:cytosol"/>
    <property type="evidence" value="ECO:0007669"/>
    <property type="project" value="TreeGrafter"/>
</dbReference>
<evidence type="ECO:0000313" key="5">
    <source>
        <dbReference type="EMBL" id="PAU98871.1"/>
    </source>
</evidence>
<dbReference type="PANTHER" id="PTHR47894:SF4">
    <property type="entry name" value="HTH-TYPE TRANSCRIPTIONAL REGULATOR GADX"/>
    <property type="match status" value="1"/>
</dbReference>
<dbReference type="SUPFAM" id="SSF46689">
    <property type="entry name" value="Homeodomain-like"/>
    <property type="match status" value="1"/>
</dbReference>
<name>A0A2A2GMZ2_9RHOB</name>
<sequence length="326" mass="35149">MQGAWIISRPLSAVGGRTAEDGTAGPVMQLSDFAASLEAIAARSPDPLAMWRAGEALQLADMGALGCAVALAPTLGAALRAFQRCFGAMQSASDVGFEVEDDRASFRYRILDNDIWPRRADSELTMGVVAGIIRRFAPEAGRLCSVALEHEPGAARSALAAHAGTTVRRSDTNAISFPARLLDRQQDAGAAPDAAQVFREAVQGLEAQIRADWLRQPASHRVLHTLMGRIGREAIDQDAIACHLGVSRRTLRRRLDAEGTSFHELTEVCRRNVGHALLVRSELPMIEIALRLGYSDHTAFSRAFSRWFGASPRELRRAGSGASITA</sequence>
<dbReference type="PRINTS" id="PR00032">
    <property type="entry name" value="HTHARAC"/>
</dbReference>
<dbReference type="Proteomes" id="UP000218023">
    <property type="component" value="Unassembled WGS sequence"/>
</dbReference>